<comment type="caution">
    <text evidence="3">The sequence shown here is derived from an EMBL/GenBank/DDBJ whole genome shotgun (WGS) entry which is preliminary data.</text>
</comment>
<name>A0ABR9S787_9BURK</name>
<evidence type="ECO:0000313" key="3">
    <source>
        <dbReference type="EMBL" id="MBE7369399.1"/>
    </source>
</evidence>
<proteinExistence type="predicted"/>
<evidence type="ECO:0000313" key="4">
    <source>
        <dbReference type="Proteomes" id="UP000806285"/>
    </source>
</evidence>
<sequence length="135" mass="14452">MSILGKIFDRIRGHASPDAVATAQAAPGPAPATPVQAPAPSQAAPAPAAQQPAAAPAPAIQRVDMEKQLDDMAAKNPQKLNWRNSIVDLMKLVGMDSTLQERKELADEMGYTGDKNDTAAMNTWLHKKLMERLKA</sequence>
<dbReference type="InterPro" id="IPR022016">
    <property type="entry name" value="DUF3597"/>
</dbReference>
<gene>
    <name evidence="3" type="ORF">IM787_17675</name>
</gene>
<dbReference type="RefSeq" id="WP_193678029.1">
    <property type="nucleotide sequence ID" value="NZ_JADDIV010000005.1"/>
</dbReference>
<dbReference type="EMBL" id="JADDIV010000005">
    <property type="protein sequence ID" value="MBE7369399.1"/>
    <property type="molecule type" value="Genomic_DNA"/>
</dbReference>
<dbReference type="Proteomes" id="UP000806285">
    <property type="component" value="Unassembled WGS sequence"/>
</dbReference>
<feature type="domain" description="DUF3597" evidence="2">
    <location>
        <begin position="3"/>
        <end position="134"/>
    </location>
</feature>
<reference evidence="3 4" key="1">
    <citation type="submission" date="2020-10" db="EMBL/GenBank/DDBJ databases">
        <title>Ramlibacter sp. HM2 16S ribosomal RNA gene Genome sequencing and assembly.</title>
        <authorList>
            <person name="Kang M."/>
        </authorList>
    </citation>
    <scope>NUCLEOTIDE SEQUENCE [LARGE SCALE GENOMIC DNA]</scope>
    <source>
        <strain evidence="3 4">HM2</strain>
    </source>
</reference>
<organism evidence="3 4">
    <name type="scientific">Ramlibacter pallidus</name>
    <dbReference type="NCBI Taxonomy" id="2780087"/>
    <lineage>
        <taxon>Bacteria</taxon>
        <taxon>Pseudomonadati</taxon>
        <taxon>Pseudomonadota</taxon>
        <taxon>Betaproteobacteria</taxon>
        <taxon>Burkholderiales</taxon>
        <taxon>Comamonadaceae</taxon>
        <taxon>Ramlibacter</taxon>
    </lineage>
</organism>
<keyword evidence="4" id="KW-1185">Reference proteome</keyword>
<dbReference type="SUPFAM" id="SSF158634">
    <property type="entry name" value="RPA2825-like"/>
    <property type="match status" value="1"/>
</dbReference>
<feature type="region of interest" description="Disordered" evidence="1">
    <location>
        <begin position="15"/>
        <end position="58"/>
    </location>
</feature>
<evidence type="ECO:0000259" key="2">
    <source>
        <dbReference type="Pfam" id="PF12200"/>
    </source>
</evidence>
<dbReference type="Pfam" id="PF12200">
    <property type="entry name" value="DUF3597"/>
    <property type="match status" value="1"/>
</dbReference>
<accession>A0ABR9S787</accession>
<evidence type="ECO:0000256" key="1">
    <source>
        <dbReference type="SAM" id="MobiDB-lite"/>
    </source>
</evidence>
<feature type="compositionally biased region" description="Low complexity" evidence="1">
    <location>
        <begin position="16"/>
        <end position="58"/>
    </location>
</feature>
<protein>
    <submittedName>
        <fullName evidence="3">DUF3597 domain-containing protein</fullName>
    </submittedName>
</protein>